<dbReference type="InterPro" id="IPR003660">
    <property type="entry name" value="HAMP_dom"/>
</dbReference>
<feature type="transmembrane region" description="Helical" evidence="7">
    <location>
        <begin position="273"/>
        <end position="295"/>
    </location>
</feature>
<proteinExistence type="inferred from homology"/>
<dbReference type="Pfam" id="PF00672">
    <property type="entry name" value="HAMP"/>
    <property type="match status" value="1"/>
</dbReference>
<dbReference type="InterPro" id="IPR032255">
    <property type="entry name" value="HBM"/>
</dbReference>
<evidence type="ECO:0000259" key="9">
    <source>
        <dbReference type="PROSITE" id="PS50885"/>
    </source>
</evidence>
<comment type="similarity">
    <text evidence="5">Belongs to the methyl-accepting chemotaxis (MCP) protein family.</text>
</comment>
<evidence type="ECO:0000256" key="5">
    <source>
        <dbReference type="ARBA" id="ARBA00029447"/>
    </source>
</evidence>
<gene>
    <name evidence="10" type="ORF">EV207_1015</name>
</gene>
<keyword evidence="4 6" id="KW-0807">Transducer</keyword>
<dbReference type="Gene3D" id="1.20.1440.210">
    <property type="match status" value="1"/>
</dbReference>
<dbReference type="Gene3D" id="1.10.287.950">
    <property type="entry name" value="Methyl-accepting chemotaxis protein"/>
    <property type="match status" value="1"/>
</dbReference>
<organism evidence="10 11">
    <name type="scientific">Scopulibacillus darangshiensis</name>
    <dbReference type="NCBI Taxonomy" id="442528"/>
    <lineage>
        <taxon>Bacteria</taxon>
        <taxon>Bacillati</taxon>
        <taxon>Bacillota</taxon>
        <taxon>Bacilli</taxon>
        <taxon>Bacillales</taxon>
        <taxon>Sporolactobacillaceae</taxon>
        <taxon>Scopulibacillus</taxon>
    </lineage>
</organism>
<evidence type="ECO:0000256" key="2">
    <source>
        <dbReference type="ARBA" id="ARBA00022475"/>
    </source>
</evidence>
<dbReference type="PANTHER" id="PTHR32089">
    <property type="entry name" value="METHYL-ACCEPTING CHEMOTAXIS PROTEIN MCPB"/>
    <property type="match status" value="1"/>
</dbReference>
<protein>
    <submittedName>
        <fullName evidence="10">Methyl-accepting chemotaxis protein</fullName>
    </submittedName>
</protein>
<keyword evidence="3 7" id="KW-0472">Membrane</keyword>
<evidence type="ECO:0000259" key="8">
    <source>
        <dbReference type="PROSITE" id="PS50111"/>
    </source>
</evidence>
<dbReference type="GO" id="GO:0005886">
    <property type="term" value="C:plasma membrane"/>
    <property type="evidence" value="ECO:0007669"/>
    <property type="project" value="UniProtKB-SubCell"/>
</dbReference>
<dbReference type="GO" id="GO:0007165">
    <property type="term" value="P:signal transduction"/>
    <property type="evidence" value="ECO:0007669"/>
    <property type="project" value="UniProtKB-KW"/>
</dbReference>
<feature type="domain" description="HAMP" evidence="9">
    <location>
        <begin position="296"/>
        <end position="348"/>
    </location>
</feature>
<keyword evidence="11" id="KW-1185">Reference proteome</keyword>
<keyword evidence="7" id="KW-0812">Transmembrane</keyword>
<dbReference type="SMART" id="SM00283">
    <property type="entry name" value="MA"/>
    <property type="match status" value="1"/>
</dbReference>
<dbReference type="PROSITE" id="PS50885">
    <property type="entry name" value="HAMP"/>
    <property type="match status" value="1"/>
</dbReference>
<dbReference type="AlphaFoldDB" id="A0A4R2PAE5"/>
<keyword evidence="2" id="KW-1003">Cell membrane</keyword>
<evidence type="ECO:0000313" key="10">
    <source>
        <dbReference type="EMBL" id="TCP32033.1"/>
    </source>
</evidence>
<dbReference type="PROSITE" id="PS50111">
    <property type="entry name" value="CHEMOTAXIS_TRANSDUC_2"/>
    <property type="match status" value="1"/>
</dbReference>
<dbReference type="OrthoDB" id="2954261at2"/>
<dbReference type="EMBL" id="SLXK01000001">
    <property type="protein sequence ID" value="TCP32033.1"/>
    <property type="molecule type" value="Genomic_DNA"/>
</dbReference>
<sequence length="692" mass="76926">MNWTMKRKIGAILIMGIAGMVTLGLFMSYSFFMQKGNRQKISTLNQNVYLSQRINLNMQKARKNEQAYLSNPSDEQAQKILTNIKEMEKDTKRLDKGASQIKSNIKAIEKGIRTYKDGVNQLISIKRQVGYTEKDGLRASLIASKKKLSKLVSKINSKELKDQLDNTILIEKDFLSYPTKEQFERLSKELGKFDKLNDLIPDEYATEYNLTFLNYKSQIDSYNSSLNFSSDMVEQFNKFSSQVQTTIDKVMKKFNEQKSKLTGKITVAQNTTFIIILVVSVLLILTLVIFGMLLLKSIAESLKVLNKGARELSNGNLNHRVPIISKDELAEFAKGFNTMAESMENTIRKVYESAQSLSASSENLAAISQETMAQSMEVNDAASQVAAGAQEQAEHLDQGMGLLSNVTSAIKQSEGFSRQVYEQTVKTETKSKEGLNTVRLLESSSKQFLDVASTLISDIKETAKASEQITNIIKTIRELSNSTNLLALNAAIESARAGEAGKGFAVVSQEIRKLAERSKSETNHIEEDIKKITSKLHHLSELAESLNYYSAEQDRNVALTKSSFGDITDHVISINQKMDHINQTVSDVNKANQELTVKLEGISAISEETAASTEEVSAASENQKDAIGHVNIAATELQDISLLLEQEVLKFHIGNEKIPQMDNETSYDEAAAGLYHGENDNLSDEGNHPTIS</sequence>
<evidence type="ECO:0000256" key="4">
    <source>
        <dbReference type="ARBA" id="ARBA00023224"/>
    </source>
</evidence>
<evidence type="ECO:0000256" key="6">
    <source>
        <dbReference type="PROSITE-ProRule" id="PRU00284"/>
    </source>
</evidence>
<comment type="subcellular location">
    <subcellularLocation>
        <location evidence="1">Cell membrane</location>
    </subcellularLocation>
</comment>
<dbReference type="SMART" id="SM00304">
    <property type="entry name" value="HAMP"/>
    <property type="match status" value="1"/>
</dbReference>
<feature type="domain" description="Methyl-accepting transducer" evidence="8">
    <location>
        <begin position="367"/>
        <end position="624"/>
    </location>
</feature>
<evidence type="ECO:0000256" key="3">
    <source>
        <dbReference type="ARBA" id="ARBA00023136"/>
    </source>
</evidence>
<reference evidence="10 11" key="1">
    <citation type="submission" date="2019-03" db="EMBL/GenBank/DDBJ databases">
        <title>Genomic Encyclopedia of Type Strains, Phase IV (KMG-IV): sequencing the most valuable type-strain genomes for metagenomic binning, comparative biology and taxonomic classification.</title>
        <authorList>
            <person name="Goeker M."/>
        </authorList>
    </citation>
    <scope>NUCLEOTIDE SEQUENCE [LARGE SCALE GENOMIC DNA]</scope>
    <source>
        <strain evidence="10 11">DSM 19377</strain>
    </source>
</reference>
<feature type="transmembrane region" description="Helical" evidence="7">
    <location>
        <begin position="12"/>
        <end position="32"/>
    </location>
</feature>
<dbReference type="PANTHER" id="PTHR32089:SF112">
    <property type="entry name" value="LYSOZYME-LIKE PROTEIN-RELATED"/>
    <property type="match status" value="1"/>
</dbReference>
<dbReference type="Pfam" id="PF00015">
    <property type="entry name" value="MCPsignal"/>
    <property type="match status" value="1"/>
</dbReference>
<evidence type="ECO:0000313" key="11">
    <source>
        <dbReference type="Proteomes" id="UP000295416"/>
    </source>
</evidence>
<evidence type="ECO:0000256" key="7">
    <source>
        <dbReference type="SAM" id="Phobius"/>
    </source>
</evidence>
<dbReference type="SMART" id="SM01358">
    <property type="entry name" value="HBM"/>
    <property type="match status" value="1"/>
</dbReference>
<dbReference type="SUPFAM" id="SSF58104">
    <property type="entry name" value="Methyl-accepting chemotaxis protein (MCP) signaling domain"/>
    <property type="match status" value="1"/>
</dbReference>
<dbReference type="InterPro" id="IPR004089">
    <property type="entry name" value="MCPsignal_dom"/>
</dbReference>
<dbReference type="CDD" id="cd06225">
    <property type="entry name" value="HAMP"/>
    <property type="match status" value="1"/>
</dbReference>
<dbReference type="RefSeq" id="WP_132742557.1">
    <property type="nucleotide sequence ID" value="NZ_SLXK01000001.1"/>
</dbReference>
<evidence type="ECO:0000256" key="1">
    <source>
        <dbReference type="ARBA" id="ARBA00004236"/>
    </source>
</evidence>
<accession>A0A4R2PAE5</accession>
<comment type="caution">
    <text evidence="10">The sequence shown here is derived from an EMBL/GenBank/DDBJ whole genome shotgun (WGS) entry which is preliminary data.</text>
</comment>
<dbReference type="Proteomes" id="UP000295416">
    <property type="component" value="Unassembled WGS sequence"/>
</dbReference>
<keyword evidence="7" id="KW-1133">Transmembrane helix</keyword>
<name>A0A4R2PAE5_9BACL</name>